<dbReference type="Proteomes" id="UP000717328">
    <property type="component" value="Unassembled WGS sequence"/>
</dbReference>
<reference evidence="1" key="1">
    <citation type="submission" date="2021-02" db="EMBL/GenBank/DDBJ databases">
        <authorList>
            <person name="Nieuwenhuis M."/>
            <person name="Van De Peppel L.J.J."/>
        </authorList>
    </citation>
    <scope>NUCLEOTIDE SEQUENCE</scope>
    <source>
        <strain evidence="1">D49</strain>
    </source>
</reference>
<accession>A0A9P7KKD4</accession>
<dbReference type="OrthoDB" id="439046at2759"/>
<organism evidence="1 2">
    <name type="scientific">Sphagnurus paluster</name>
    <dbReference type="NCBI Taxonomy" id="117069"/>
    <lineage>
        <taxon>Eukaryota</taxon>
        <taxon>Fungi</taxon>
        <taxon>Dikarya</taxon>
        <taxon>Basidiomycota</taxon>
        <taxon>Agaricomycotina</taxon>
        <taxon>Agaricomycetes</taxon>
        <taxon>Agaricomycetidae</taxon>
        <taxon>Agaricales</taxon>
        <taxon>Tricholomatineae</taxon>
        <taxon>Lyophyllaceae</taxon>
        <taxon>Sphagnurus</taxon>
    </lineage>
</organism>
<gene>
    <name evidence="1" type="ORF">H0H81_012006</name>
</gene>
<evidence type="ECO:0000313" key="2">
    <source>
        <dbReference type="Proteomes" id="UP000717328"/>
    </source>
</evidence>
<reference evidence="1" key="2">
    <citation type="submission" date="2021-10" db="EMBL/GenBank/DDBJ databases">
        <title>Phylogenomics reveals ancestral predisposition of the termite-cultivated fungus Termitomyces towards a domesticated lifestyle.</title>
        <authorList>
            <person name="Auxier B."/>
            <person name="Grum-Grzhimaylo A."/>
            <person name="Cardenas M.E."/>
            <person name="Lodge J.D."/>
            <person name="Laessoe T."/>
            <person name="Pedersen O."/>
            <person name="Smith M.E."/>
            <person name="Kuyper T.W."/>
            <person name="Franco-Molano E.A."/>
            <person name="Baroni T.J."/>
            <person name="Aanen D.K."/>
        </authorList>
    </citation>
    <scope>NUCLEOTIDE SEQUENCE</scope>
    <source>
        <strain evidence="1">D49</strain>
    </source>
</reference>
<sequence>DAEDIVYHGFRDEGAGLIEENDPVGGAVRNRADALSILEDTYAALMDMLDLAKLDSFELTPEVICGLHKKPMKTCQVMSCSTPKGSTISYTNIGVTRQMSRVNVVIKSKDTNIQFCPWDEVDEELKTFCSRFNVPILDAASSNIGKLTMNC</sequence>
<feature type="non-terminal residue" evidence="1">
    <location>
        <position position="151"/>
    </location>
</feature>
<dbReference type="AlphaFoldDB" id="A0A9P7KKD4"/>
<proteinExistence type="predicted"/>
<keyword evidence="2" id="KW-1185">Reference proteome</keyword>
<name>A0A9P7KKD4_9AGAR</name>
<evidence type="ECO:0000313" key="1">
    <source>
        <dbReference type="EMBL" id="KAG5650506.1"/>
    </source>
</evidence>
<dbReference type="EMBL" id="JABCKI010000432">
    <property type="protein sequence ID" value="KAG5650506.1"/>
    <property type="molecule type" value="Genomic_DNA"/>
</dbReference>
<protein>
    <submittedName>
        <fullName evidence="1">Uncharacterized protein</fullName>
    </submittedName>
</protein>
<dbReference type="InterPro" id="IPR036597">
    <property type="entry name" value="Fido-like_dom_sf"/>
</dbReference>
<dbReference type="Gene3D" id="1.10.3290.10">
    <property type="entry name" value="Fido-like domain"/>
    <property type="match status" value="1"/>
</dbReference>
<comment type="caution">
    <text evidence="1">The sequence shown here is derived from an EMBL/GenBank/DDBJ whole genome shotgun (WGS) entry which is preliminary data.</text>
</comment>